<dbReference type="OrthoDB" id="9779128at2"/>
<sequence length="132" mass="14819">MLINSELLSLENEVEVINESAKTSYYHDKFNGKKTASGQVFNNGKYTAAHKTLPFGSKLRVTNNENDESVIVTVNDRGPFTKGRHLDLSKQAFLDITHNKGAGVLNVKIEVLPEDYEDSKLDLQESLDEFML</sequence>
<comment type="similarity">
    <text evidence="3 4">Belongs to the RlpA family.</text>
</comment>
<dbReference type="InterPro" id="IPR036908">
    <property type="entry name" value="RlpA-like_sf"/>
</dbReference>
<feature type="domain" description="RlpA-like protein double-psi beta-barrel" evidence="5">
    <location>
        <begin position="20"/>
        <end position="109"/>
    </location>
</feature>
<dbReference type="InterPro" id="IPR009009">
    <property type="entry name" value="RlpA-like_DPBB"/>
</dbReference>
<organism evidence="6 7">
    <name type="scientific">Paenimyroides tangerinum</name>
    <dbReference type="NCBI Taxonomy" id="2488728"/>
    <lineage>
        <taxon>Bacteria</taxon>
        <taxon>Pseudomonadati</taxon>
        <taxon>Bacteroidota</taxon>
        <taxon>Flavobacteriia</taxon>
        <taxon>Flavobacteriales</taxon>
        <taxon>Flavobacteriaceae</taxon>
        <taxon>Paenimyroides</taxon>
    </lineage>
</organism>
<dbReference type="Pfam" id="PF03330">
    <property type="entry name" value="DPBB_1"/>
    <property type="match status" value="1"/>
</dbReference>
<evidence type="ECO:0000256" key="1">
    <source>
        <dbReference type="ARBA" id="ARBA00023239"/>
    </source>
</evidence>
<proteinExistence type="inferred from homology"/>
<reference evidence="6 7" key="1">
    <citation type="submission" date="2018-11" db="EMBL/GenBank/DDBJ databases">
        <title>Flavobacterium sp. nov., YIM 102701-2 draft genome.</title>
        <authorList>
            <person name="Li G."/>
            <person name="Jiang Y."/>
        </authorList>
    </citation>
    <scope>NUCLEOTIDE SEQUENCE [LARGE SCALE GENOMIC DNA]</scope>
    <source>
        <strain evidence="6 7">YIM 102701-2</strain>
    </source>
</reference>
<keyword evidence="7" id="KW-1185">Reference proteome</keyword>
<dbReference type="Gene3D" id="2.40.40.10">
    <property type="entry name" value="RlpA-like domain"/>
    <property type="match status" value="1"/>
</dbReference>
<evidence type="ECO:0000313" key="7">
    <source>
        <dbReference type="Proteomes" id="UP000275719"/>
    </source>
</evidence>
<accession>A0A3P3WCD9</accession>
<dbReference type="EMBL" id="RQVQ01000006">
    <property type="protein sequence ID" value="RRJ92334.1"/>
    <property type="molecule type" value="Genomic_DNA"/>
</dbReference>
<comment type="caution">
    <text evidence="6">The sequence shown here is derived from an EMBL/GenBank/DDBJ whole genome shotgun (WGS) entry which is preliminary data.</text>
</comment>
<dbReference type="PANTHER" id="PTHR34183">
    <property type="entry name" value="ENDOLYTIC PEPTIDOGLYCAN TRANSGLYCOSYLASE RLPA"/>
    <property type="match status" value="1"/>
</dbReference>
<evidence type="ECO:0000259" key="5">
    <source>
        <dbReference type="Pfam" id="PF03330"/>
    </source>
</evidence>
<dbReference type="PANTHER" id="PTHR34183:SF8">
    <property type="entry name" value="ENDOLYTIC PEPTIDOGLYCAN TRANSGLYCOSYLASE RLPA-RELATED"/>
    <property type="match status" value="1"/>
</dbReference>
<dbReference type="SUPFAM" id="SSF50685">
    <property type="entry name" value="Barwin-like endoglucanases"/>
    <property type="match status" value="1"/>
</dbReference>
<evidence type="ECO:0000256" key="4">
    <source>
        <dbReference type="RuleBase" id="RU003495"/>
    </source>
</evidence>
<dbReference type="AlphaFoldDB" id="A0A3P3WCD9"/>
<evidence type="ECO:0000313" key="6">
    <source>
        <dbReference type="EMBL" id="RRJ92334.1"/>
    </source>
</evidence>
<evidence type="ECO:0000256" key="3">
    <source>
        <dbReference type="HAMAP-Rule" id="MF_02071"/>
    </source>
</evidence>
<protein>
    <recommendedName>
        <fullName evidence="3">Probable endolytic peptidoglycan transglycosylase RlpA</fullName>
        <ecNumber evidence="3">4.2.2.-</ecNumber>
    </recommendedName>
</protein>
<dbReference type="NCBIfam" id="TIGR00413">
    <property type="entry name" value="rlpA"/>
    <property type="match status" value="1"/>
</dbReference>
<dbReference type="Proteomes" id="UP000275719">
    <property type="component" value="Unassembled WGS sequence"/>
</dbReference>
<comment type="function">
    <text evidence="3">Lytic transglycosylase with a strong preference for naked glycan strands that lack stem peptides.</text>
</comment>
<dbReference type="HAMAP" id="MF_02071">
    <property type="entry name" value="RlpA"/>
    <property type="match status" value="1"/>
</dbReference>
<gene>
    <name evidence="3" type="primary">rlpA</name>
    <name evidence="6" type="ORF">EG240_03560</name>
</gene>
<name>A0A3P3WCD9_9FLAO</name>
<dbReference type="GO" id="GO:0071555">
    <property type="term" value="P:cell wall organization"/>
    <property type="evidence" value="ECO:0007669"/>
    <property type="project" value="UniProtKB-KW"/>
</dbReference>
<dbReference type="InterPro" id="IPR034718">
    <property type="entry name" value="RlpA"/>
</dbReference>
<keyword evidence="2 3" id="KW-0961">Cell wall biogenesis/degradation</keyword>
<evidence type="ECO:0000256" key="2">
    <source>
        <dbReference type="ARBA" id="ARBA00023316"/>
    </source>
</evidence>
<dbReference type="GO" id="GO:0008932">
    <property type="term" value="F:lytic endotransglycosylase activity"/>
    <property type="evidence" value="ECO:0007669"/>
    <property type="project" value="UniProtKB-UniRule"/>
</dbReference>
<dbReference type="EC" id="4.2.2.-" evidence="3"/>
<dbReference type="CDD" id="cd22268">
    <property type="entry name" value="DPBB_RlpA-like"/>
    <property type="match status" value="1"/>
</dbReference>
<keyword evidence="1 3" id="KW-0456">Lyase</keyword>
<dbReference type="InterPro" id="IPR012997">
    <property type="entry name" value="RplA"/>
</dbReference>
<dbReference type="GO" id="GO:0000270">
    <property type="term" value="P:peptidoglycan metabolic process"/>
    <property type="evidence" value="ECO:0007669"/>
    <property type="project" value="UniProtKB-UniRule"/>
</dbReference>
<dbReference type="RefSeq" id="WP_125017640.1">
    <property type="nucleotide sequence ID" value="NZ_RQVQ01000006.1"/>
</dbReference>